<keyword evidence="3" id="KW-1185">Reference proteome</keyword>
<dbReference type="PANTHER" id="PTHR45827:SF1">
    <property type="entry name" value="SORTING NEXIN"/>
    <property type="match status" value="1"/>
</dbReference>
<dbReference type="GO" id="GO:0006897">
    <property type="term" value="P:endocytosis"/>
    <property type="evidence" value="ECO:0007669"/>
    <property type="project" value="TreeGrafter"/>
</dbReference>
<dbReference type="Pfam" id="PF10456">
    <property type="entry name" value="BAR_3_WASP_bdg"/>
    <property type="match status" value="1"/>
</dbReference>
<dbReference type="Gene3D" id="1.20.1270.60">
    <property type="entry name" value="Arfaptin homology (AH) domain/BAR domain"/>
    <property type="match status" value="1"/>
</dbReference>
<dbReference type="EMBL" id="CAMKVN010021786">
    <property type="protein sequence ID" value="CAI2199585.1"/>
    <property type="molecule type" value="Genomic_DNA"/>
</dbReference>
<comment type="caution">
    <text evidence="2">The sequence shown here is derived from an EMBL/GenBank/DDBJ whole genome shotgun (WGS) entry which is preliminary data.</text>
</comment>
<name>A0A9W4XBG3_9GLOM</name>
<dbReference type="GO" id="GO:0035091">
    <property type="term" value="F:phosphatidylinositol binding"/>
    <property type="evidence" value="ECO:0007669"/>
    <property type="project" value="TreeGrafter"/>
</dbReference>
<evidence type="ECO:0000313" key="3">
    <source>
        <dbReference type="Proteomes" id="UP001153678"/>
    </source>
</evidence>
<protein>
    <submittedName>
        <fullName evidence="2">18_t:CDS:1</fullName>
    </submittedName>
</protein>
<feature type="non-terminal residue" evidence="2">
    <location>
        <position position="1"/>
    </location>
</feature>
<sequence length="184" mass="21007">AKETVVPWIESLKEYSYPSSNYEALVDMHMGTYKKFVSEENESLQHLGDIDVENIRSRCDTVFNVTLAEVDRIHEERVQDFQENTKQYLDGQIEYYEKILEELRQARSAFDEPHYTALSQSARTPSQYETMIDDQRPVLSRPVSVHSVNSVSGMVGGVVDGMGSMGNFFKKTARTSIGRSSMFD</sequence>
<dbReference type="GO" id="GO:0005886">
    <property type="term" value="C:plasma membrane"/>
    <property type="evidence" value="ECO:0007669"/>
    <property type="project" value="TreeGrafter"/>
</dbReference>
<dbReference type="Proteomes" id="UP001153678">
    <property type="component" value="Unassembled WGS sequence"/>
</dbReference>
<accession>A0A9W4XBG3</accession>
<dbReference type="InterPro" id="IPR027267">
    <property type="entry name" value="AH/BAR_dom_sf"/>
</dbReference>
<dbReference type="GO" id="GO:0031410">
    <property type="term" value="C:cytoplasmic vesicle"/>
    <property type="evidence" value="ECO:0007669"/>
    <property type="project" value="TreeGrafter"/>
</dbReference>
<dbReference type="GO" id="GO:0016197">
    <property type="term" value="P:endosomal transport"/>
    <property type="evidence" value="ECO:0007669"/>
    <property type="project" value="TreeGrafter"/>
</dbReference>
<reference evidence="2" key="1">
    <citation type="submission" date="2022-08" db="EMBL/GenBank/DDBJ databases">
        <authorList>
            <person name="Kallberg Y."/>
            <person name="Tangrot J."/>
            <person name="Rosling A."/>
        </authorList>
    </citation>
    <scope>NUCLEOTIDE SEQUENCE</scope>
    <source>
        <strain evidence="2">Wild A</strain>
    </source>
</reference>
<dbReference type="AlphaFoldDB" id="A0A9W4XBG3"/>
<gene>
    <name evidence="2" type="ORF">FWILDA_LOCUS19147</name>
</gene>
<feature type="domain" description="Sorting nexin protein WASP-binding" evidence="1">
    <location>
        <begin position="5"/>
        <end position="111"/>
    </location>
</feature>
<dbReference type="PANTHER" id="PTHR45827">
    <property type="entry name" value="SORTING NEXIN"/>
    <property type="match status" value="1"/>
</dbReference>
<dbReference type="OrthoDB" id="10254720at2759"/>
<proteinExistence type="predicted"/>
<evidence type="ECO:0000313" key="2">
    <source>
        <dbReference type="EMBL" id="CAI2199585.1"/>
    </source>
</evidence>
<dbReference type="InterPro" id="IPR019497">
    <property type="entry name" value="Sorting_nexin_WASP-bd-dom"/>
</dbReference>
<feature type="non-terminal residue" evidence="2">
    <location>
        <position position="184"/>
    </location>
</feature>
<evidence type="ECO:0000259" key="1">
    <source>
        <dbReference type="Pfam" id="PF10456"/>
    </source>
</evidence>
<organism evidence="2 3">
    <name type="scientific">Funneliformis geosporum</name>
    <dbReference type="NCBI Taxonomy" id="1117311"/>
    <lineage>
        <taxon>Eukaryota</taxon>
        <taxon>Fungi</taxon>
        <taxon>Fungi incertae sedis</taxon>
        <taxon>Mucoromycota</taxon>
        <taxon>Glomeromycotina</taxon>
        <taxon>Glomeromycetes</taxon>
        <taxon>Glomerales</taxon>
        <taxon>Glomeraceae</taxon>
        <taxon>Funneliformis</taxon>
    </lineage>
</organism>
<dbReference type="GO" id="GO:0097320">
    <property type="term" value="P:plasma membrane tubulation"/>
    <property type="evidence" value="ECO:0007669"/>
    <property type="project" value="TreeGrafter"/>
</dbReference>